<comment type="caution">
    <text evidence="1">The sequence shown here is derived from an EMBL/GenBank/DDBJ whole genome shotgun (WGS) entry which is preliminary data.</text>
</comment>
<dbReference type="Proteomes" id="UP001180825">
    <property type="component" value="Unassembled WGS sequence"/>
</dbReference>
<dbReference type="Gene3D" id="3.90.320.10">
    <property type="match status" value="1"/>
</dbReference>
<dbReference type="Pfam" id="PF13366">
    <property type="entry name" value="PDDEXK_3"/>
    <property type="match status" value="1"/>
</dbReference>
<name>A0ABU2A7D9_9BURK</name>
<keyword evidence="2" id="KW-1185">Reference proteome</keyword>
<dbReference type="EMBL" id="JAVDXV010000004">
    <property type="protein sequence ID" value="MDR7333084.1"/>
    <property type="molecule type" value="Genomic_DNA"/>
</dbReference>
<sequence>MSVLEEEKCNHRGTEAQRYYLSERVIGAAMSVHRELGPGLLEGVYELAVVHELGLIGLRVARQVEVPVIDKGVDLGAKYRIDLLVEGELLLELKSVSALEPVHTAQMLTYLRLLSLRTGLLINFNVSQLRSGIKRIAL</sequence>
<evidence type="ECO:0000313" key="1">
    <source>
        <dbReference type="EMBL" id="MDR7333084.1"/>
    </source>
</evidence>
<evidence type="ECO:0000313" key="2">
    <source>
        <dbReference type="Proteomes" id="UP001180825"/>
    </source>
</evidence>
<accession>A0ABU2A7D9</accession>
<dbReference type="InterPro" id="IPR026350">
    <property type="entry name" value="GxxExxY"/>
</dbReference>
<gene>
    <name evidence="1" type="ORF">J2X21_002218</name>
</gene>
<reference evidence="1 2" key="1">
    <citation type="submission" date="2023-07" db="EMBL/GenBank/DDBJ databases">
        <title>Sorghum-associated microbial communities from plants grown in Nebraska, USA.</title>
        <authorList>
            <person name="Schachtman D."/>
        </authorList>
    </citation>
    <scope>NUCLEOTIDE SEQUENCE [LARGE SCALE GENOMIC DNA]</scope>
    <source>
        <strain evidence="1 2">BE316</strain>
    </source>
</reference>
<proteinExistence type="predicted"/>
<organism evidence="1 2">
    <name type="scientific">Roseateles asaccharophilus</name>
    <dbReference type="NCBI Taxonomy" id="582607"/>
    <lineage>
        <taxon>Bacteria</taxon>
        <taxon>Pseudomonadati</taxon>
        <taxon>Pseudomonadota</taxon>
        <taxon>Betaproteobacteria</taxon>
        <taxon>Burkholderiales</taxon>
        <taxon>Sphaerotilaceae</taxon>
        <taxon>Roseateles</taxon>
    </lineage>
</organism>
<dbReference type="RefSeq" id="WP_310328473.1">
    <property type="nucleotide sequence ID" value="NZ_JAVDXV010000004.1"/>
</dbReference>
<dbReference type="NCBIfam" id="TIGR04256">
    <property type="entry name" value="GxxExxY"/>
    <property type="match status" value="1"/>
</dbReference>
<protein>
    <submittedName>
        <fullName evidence="1">GxxExxY protein</fullName>
    </submittedName>
</protein>
<dbReference type="InterPro" id="IPR011604">
    <property type="entry name" value="PDDEXK-like_dom_sf"/>
</dbReference>